<dbReference type="OrthoDB" id="2441967at2759"/>
<evidence type="ECO:0000313" key="2">
    <source>
        <dbReference type="Proteomes" id="UP000749646"/>
    </source>
</evidence>
<dbReference type="Proteomes" id="UP000749646">
    <property type="component" value="Unassembled WGS sequence"/>
</dbReference>
<gene>
    <name evidence="1" type="ORF">BGZ65_011719</name>
</gene>
<protein>
    <submittedName>
        <fullName evidence="1">Uncharacterized protein</fullName>
    </submittedName>
</protein>
<dbReference type="AlphaFoldDB" id="A0A9P6LUG6"/>
<proteinExistence type="predicted"/>
<dbReference type="EMBL" id="JAAAHW010008272">
    <property type="protein sequence ID" value="KAF9944690.1"/>
    <property type="molecule type" value="Genomic_DNA"/>
</dbReference>
<name>A0A9P6LUG6_9FUNG</name>
<comment type="caution">
    <text evidence="1">The sequence shown here is derived from an EMBL/GenBank/DDBJ whole genome shotgun (WGS) entry which is preliminary data.</text>
</comment>
<evidence type="ECO:0000313" key="1">
    <source>
        <dbReference type="EMBL" id="KAF9944690.1"/>
    </source>
</evidence>
<sequence length="94" mass="10678">LRTDNLYKTEDGKLSIKKAEVFLDESYCHLNHAPKRRWYRKGGVIAEAGRKPLLVIFGAFVVHVKDGELVGEFVKDSVLIWPSRAVPRSAKNEL</sequence>
<reference evidence="1" key="1">
    <citation type="journal article" date="2020" name="Fungal Divers.">
        <title>Resolving the Mortierellaceae phylogeny through synthesis of multi-gene phylogenetics and phylogenomics.</title>
        <authorList>
            <person name="Vandepol N."/>
            <person name="Liber J."/>
            <person name="Desiro A."/>
            <person name="Na H."/>
            <person name="Kennedy M."/>
            <person name="Barry K."/>
            <person name="Grigoriev I.V."/>
            <person name="Miller A.N."/>
            <person name="O'Donnell K."/>
            <person name="Stajich J.E."/>
            <person name="Bonito G."/>
        </authorList>
    </citation>
    <scope>NUCLEOTIDE SEQUENCE</scope>
    <source>
        <strain evidence="1">MES-2147</strain>
    </source>
</reference>
<keyword evidence="2" id="KW-1185">Reference proteome</keyword>
<organism evidence="1 2">
    <name type="scientific">Modicella reniformis</name>
    <dbReference type="NCBI Taxonomy" id="1440133"/>
    <lineage>
        <taxon>Eukaryota</taxon>
        <taxon>Fungi</taxon>
        <taxon>Fungi incertae sedis</taxon>
        <taxon>Mucoromycota</taxon>
        <taxon>Mortierellomycotina</taxon>
        <taxon>Mortierellomycetes</taxon>
        <taxon>Mortierellales</taxon>
        <taxon>Mortierellaceae</taxon>
        <taxon>Modicella</taxon>
    </lineage>
</organism>
<accession>A0A9P6LUG6</accession>
<feature type="non-terminal residue" evidence="1">
    <location>
        <position position="1"/>
    </location>
</feature>